<organism evidence="1 2">
    <name type="scientific">Manihot esculenta</name>
    <name type="common">Cassava</name>
    <name type="synonym">Jatropha manihot</name>
    <dbReference type="NCBI Taxonomy" id="3983"/>
    <lineage>
        <taxon>Eukaryota</taxon>
        <taxon>Viridiplantae</taxon>
        <taxon>Streptophyta</taxon>
        <taxon>Embryophyta</taxon>
        <taxon>Tracheophyta</taxon>
        <taxon>Spermatophyta</taxon>
        <taxon>Magnoliopsida</taxon>
        <taxon>eudicotyledons</taxon>
        <taxon>Gunneridae</taxon>
        <taxon>Pentapetalae</taxon>
        <taxon>rosids</taxon>
        <taxon>fabids</taxon>
        <taxon>Malpighiales</taxon>
        <taxon>Euphorbiaceae</taxon>
        <taxon>Crotonoideae</taxon>
        <taxon>Manihoteae</taxon>
        <taxon>Manihot</taxon>
    </lineage>
</organism>
<keyword evidence="2" id="KW-1185">Reference proteome</keyword>
<protein>
    <submittedName>
        <fullName evidence="1">Uncharacterized protein</fullName>
    </submittedName>
</protein>
<accession>A0ACB7G7D1</accession>
<evidence type="ECO:0000313" key="2">
    <source>
        <dbReference type="Proteomes" id="UP000091857"/>
    </source>
</evidence>
<reference evidence="2" key="1">
    <citation type="journal article" date="2016" name="Nat. Biotechnol.">
        <title>Sequencing wild and cultivated cassava and related species reveals extensive interspecific hybridization and genetic diversity.</title>
        <authorList>
            <person name="Bredeson J.V."/>
            <person name="Lyons J.B."/>
            <person name="Prochnik S.E."/>
            <person name="Wu G.A."/>
            <person name="Ha C.M."/>
            <person name="Edsinger-Gonzales E."/>
            <person name="Grimwood J."/>
            <person name="Schmutz J."/>
            <person name="Rabbi I.Y."/>
            <person name="Egesi C."/>
            <person name="Nauluvula P."/>
            <person name="Lebot V."/>
            <person name="Ndunguru J."/>
            <person name="Mkamilo G."/>
            <person name="Bart R.S."/>
            <person name="Setter T.L."/>
            <person name="Gleadow R.M."/>
            <person name="Kulakow P."/>
            <person name="Ferguson M.E."/>
            <person name="Rounsley S."/>
            <person name="Rokhsar D.S."/>
        </authorList>
    </citation>
    <scope>NUCLEOTIDE SEQUENCE [LARGE SCALE GENOMIC DNA]</scope>
    <source>
        <strain evidence="2">cv. AM560-2</strain>
    </source>
</reference>
<dbReference type="EMBL" id="CM004402">
    <property type="protein sequence ID" value="KAG8635784.1"/>
    <property type="molecule type" value="Genomic_DNA"/>
</dbReference>
<proteinExistence type="predicted"/>
<comment type="caution">
    <text evidence="1">The sequence shown here is derived from an EMBL/GenBank/DDBJ whole genome shotgun (WGS) entry which is preliminary data.</text>
</comment>
<evidence type="ECO:0000313" key="1">
    <source>
        <dbReference type="EMBL" id="KAG8635784.1"/>
    </source>
</evidence>
<dbReference type="Proteomes" id="UP000091857">
    <property type="component" value="Chromosome 16"/>
</dbReference>
<gene>
    <name evidence="1" type="ORF">MANES_16G064750v8</name>
</gene>
<name>A0ACB7G7D1_MANES</name>
<sequence length="471" mass="53845">MNNVLQLPYTANEVFTVVHQMHSNKASGPDGLPPLFYQNFWDIIGPDVVTLVFSDFAWRLYSPGPESYAYMLTSKIYITTVHYRGEYYFCILEKYERLSRQKVNLHKSEMVFSAYTDSGPAQRLSSLLGVRVVSHHDMYLGLPTAISRSKQIVFRYLKDHLWSRLQGWKKLCRPKMERGLGFRDFECFNQPLLAKKGWCLLQFPDSLLSRLLKAKYYYNFSFLDASNYITTQACTYRGASSTVELDKKFWTNGCSMSTPPKVVNFLWRAALDILPTRARLGRQLVGMDSLCILCNLPETSVHLCHDCSVVQGVWSALGLSWICQIEGSSFKYWWMEIIERCSLTELSHIACLCYYIWDGRNRIVFERETFSQHRVVVRALDMVSCFNHTSSGGRVAKMNVNASTVIEGMVGFGVVFRNEQGEVLASAAGNSRGWWIVVAYEAKAIHFGLQLAGELSFCRTVVKFDCLPVIQ</sequence>